<reference evidence="3 4" key="1">
    <citation type="submission" date="2018-04" db="EMBL/GenBank/DDBJ databases">
        <title>Flavobacterium sp. nov., isolated from glacier ice.</title>
        <authorList>
            <person name="Liu Q."/>
            <person name="Xin Y.-H."/>
        </authorList>
    </citation>
    <scope>NUCLEOTIDE SEQUENCE [LARGE SCALE GENOMIC DNA]</scope>
    <source>
        <strain evidence="3 4">RB1R5</strain>
    </source>
</reference>
<proteinExistence type="predicted"/>
<dbReference type="GO" id="GO:0003677">
    <property type="term" value="F:DNA binding"/>
    <property type="evidence" value="ECO:0007669"/>
    <property type="project" value="UniProtKB-KW"/>
</dbReference>
<sequence>MTAIGARIRKLREKKNISQENMALELNITQSNYGRLEKDDKRLTATKLLKISEILEVSVSFLFNEQVQEVIYQPNDELLSSYNAEKHFQTNKEVMTKLIEQYELRLKEKDQIILLLKQK</sequence>
<dbReference type="EMBL" id="QCZI01000003">
    <property type="protein sequence ID" value="PWA06565.1"/>
    <property type="molecule type" value="Genomic_DNA"/>
</dbReference>
<dbReference type="SUPFAM" id="SSF47413">
    <property type="entry name" value="lambda repressor-like DNA-binding domains"/>
    <property type="match status" value="1"/>
</dbReference>
<dbReference type="PANTHER" id="PTHR46797:SF1">
    <property type="entry name" value="METHYLPHOSPHONATE SYNTHASE"/>
    <property type="match status" value="1"/>
</dbReference>
<keyword evidence="1" id="KW-0238">DNA-binding</keyword>
<dbReference type="GO" id="GO:0005829">
    <property type="term" value="C:cytosol"/>
    <property type="evidence" value="ECO:0007669"/>
    <property type="project" value="TreeGrafter"/>
</dbReference>
<dbReference type="Gene3D" id="1.10.260.40">
    <property type="entry name" value="lambda repressor-like DNA-binding domains"/>
    <property type="match status" value="1"/>
</dbReference>
<dbReference type="RefSeq" id="WP_116724039.1">
    <property type="nucleotide sequence ID" value="NZ_QCZI01000003.1"/>
</dbReference>
<protein>
    <submittedName>
        <fullName evidence="3">XRE family transcriptional regulator</fullName>
    </submittedName>
</protein>
<organism evidence="3 4">
    <name type="scientific">Flavobacterium psychrotolerans</name>
    <dbReference type="NCBI Taxonomy" id="2169410"/>
    <lineage>
        <taxon>Bacteria</taxon>
        <taxon>Pseudomonadati</taxon>
        <taxon>Bacteroidota</taxon>
        <taxon>Flavobacteriia</taxon>
        <taxon>Flavobacteriales</taxon>
        <taxon>Flavobacteriaceae</taxon>
        <taxon>Flavobacterium</taxon>
    </lineage>
</organism>
<dbReference type="Pfam" id="PF01381">
    <property type="entry name" value="HTH_3"/>
    <property type="match status" value="1"/>
</dbReference>
<keyword evidence="4" id="KW-1185">Reference proteome</keyword>
<dbReference type="InterPro" id="IPR010982">
    <property type="entry name" value="Lambda_DNA-bd_dom_sf"/>
</dbReference>
<dbReference type="AlphaFoldDB" id="A0A2U1JNJ8"/>
<dbReference type="CDD" id="cd00093">
    <property type="entry name" value="HTH_XRE"/>
    <property type="match status" value="1"/>
</dbReference>
<dbReference type="Proteomes" id="UP000245449">
    <property type="component" value="Unassembled WGS sequence"/>
</dbReference>
<dbReference type="InterPro" id="IPR001387">
    <property type="entry name" value="Cro/C1-type_HTH"/>
</dbReference>
<name>A0A2U1JNJ8_9FLAO</name>
<dbReference type="GO" id="GO:0003700">
    <property type="term" value="F:DNA-binding transcription factor activity"/>
    <property type="evidence" value="ECO:0007669"/>
    <property type="project" value="TreeGrafter"/>
</dbReference>
<evidence type="ECO:0000313" key="3">
    <source>
        <dbReference type="EMBL" id="PWA06565.1"/>
    </source>
</evidence>
<evidence type="ECO:0000259" key="2">
    <source>
        <dbReference type="PROSITE" id="PS50943"/>
    </source>
</evidence>
<dbReference type="InterPro" id="IPR050807">
    <property type="entry name" value="TransReg_Diox_bact_type"/>
</dbReference>
<evidence type="ECO:0000256" key="1">
    <source>
        <dbReference type="ARBA" id="ARBA00023125"/>
    </source>
</evidence>
<dbReference type="OrthoDB" id="9814553at2"/>
<comment type="caution">
    <text evidence="3">The sequence shown here is derived from an EMBL/GenBank/DDBJ whole genome shotgun (WGS) entry which is preliminary data.</text>
</comment>
<accession>A0A2U1JNJ8</accession>
<feature type="domain" description="HTH cro/C1-type" evidence="2">
    <location>
        <begin position="8"/>
        <end position="62"/>
    </location>
</feature>
<dbReference type="PROSITE" id="PS50943">
    <property type="entry name" value="HTH_CROC1"/>
    <property type="match status" value="1"/>
</dbReference>
<dbReference type="PANTHER" id="PTHR46797">
    <property type="entry name" value="HTH-TYPE TRANSCRIPTIONAL REGULATOR"/>
    <property type="match status" value="1"/>
</dbReference>
<dbReference type="SMART" id="SM00530">
    <property type="entry name" value="HTH_XRE"/>
    <property type="match status" value="1"/>
</dbReference>
<evidence type="ECO:0000313" key="4">
    <source>
        <dbReference type="Proteomes" id="UP000245449"/>
    </source>
</evidence>
<gene>
    <name evidence="3" type="ORF">DB895_03885</name>
</gene>